<feature type="region of interest" description="Disordered" evidence="1">
    <location>
        <begin position="1"/>
        <end position="60"/>
    </location>
</feature>
<protein>
    <submittedName>
        <fullName evidence="2">Uncharacterized protein</fullName>
    </submittedName>
</protein>
<evidence type="ECO:0000313" key="3">
    <source>
        <dbReference type="Proteomes" id="UP001150569"/>
    </source>
</evidence>
<accession>A0A9W8E3M1</accession>
<name>A0A9W8E3M1_9FUNG</name>
<gene>
    <name evidence="2" type="ORF">IWQ60_000282</name>
</gene>
<dbReference type="Proteomes" id="UP001150569">
    <property type="component" value="Unassembled WGS sequence"/>
</dbReference>
<proteinExistence type="predicted"/>
<evidence type="ECO:0000256" key="1">
    <source>
        <dbReference type="SAM" id="MobiDB-lite"/>
    </source>
</evidence>
<evidence type="ECO:0000313" key="2">
    <source>
        <dbReference type="EMBL" id="KAJ1930497.1"/>
    </source>
</evidence>
<dbReference type="AlphaFoldDB" id="A0A9W8E3M1"/>
<comment type="caution">
    <text evidence="2">The sequence shown here is derived from an EMBL/GenBank/DDBJ whole genome shotgun (WGS) entry which is preliminary data.</text>
</comment>
<feature type="non-terminal residue" evidence="2">
    <location>
        <position position="60"/>
    </location>
</feature>
<sequence>MKKVQAPTAGPRSVATDPPLRAPKLDLGTVRTRYDEPRSAQPARRHFGLPEAPVFFPTPE</sequence>
<reference evidence="2" key="1">
    <citation type="submission" date="2022-07" db="EMBL/GenBank/DDBJ databases">
        <title>Phylogenomic reconstructions and comparative analyses of Kickxellomycotina fungi.</title>
        <authorList>
            <person name="Reynolds N.K."/>
            <person name="Stajich J.E."/>
            <person name="Barry K."/>
            <person name="Grigoriev I.V."/>
            <person name="Crous P."/>
            <person name="Smith M.E."/>
        </authorList>
    </citation>
    <scope>NUCLEOTIDE SEQUENCE</scope>
    <source>
        <strain evidence="2">RSA 861</strain>
    </source>
</reference>
<dbReference type="EMBL" id="JANBPT010000006">
    <property type="protein sequence ID" value="KAJ1930497.1"/>
    <property type="molecule type" value="Genomic_DNA"/>
</dbReference>
<keyword evidence="3" id="KW-1185">Reference proteome</keyword>
<organism evidence="2 3">
    <name type="scientific">Tieghemiomyces parasiticus</name>
    <dbReference type="NCBI Taxonomy" id="78921"/>
    <lineage>
        <taxon>Eukaryota</taxon>
        <taxon>Fungi</taxon>
        <taxon>Fungi incertae sedis</taxon>
        <taxon>Zoopagomycota</taxon>
        <taxon>Kickxellomycotina</taxon>
        <taxon>Dimargaritomycetes</taxon>
        <taxon>Dimargaritales</taxon>
        <taxon>Dimargaritaceae</taxon>
        <taxon>Tieghemiomyces</taxon>
    </lineage>
</organism>